<feature type="chain" id="PRO_5012417723" evidence="1">
    <location>
        <begin position="21"/>
        <end position="216"/>
    </location>
</feature>
<proteinExistence type="predicted"/>
<evidence type="ECO:0000256" key="1">
    <source>
        <dbReference type="SAM" id="SignalP"/>
    </source>
</evidence>
<name>A0A1Y1VAD5_9FUNG</name>
<dbReference type="EMBL" id="MCFH01000021">
    <property type="protein sequence ID" value="ORX50305.1"/>
    <property type="molecule type" value="Genomic_DNA"/>
</dbReference>
<dbReference type="Proteomes" id="UP000193719">
    <property type="component" value="Unassembled WGS sequence"/>
</dbReference>
<reference evidence="2 3" key="1">
    <citation type="submission" date="2016-08" db="EMBL/GenBank/DDBJ databases">
        <title>Genomes of anaerobic fungi encode conserved fungal cellulosomes for biomass hydrolysis.</title>
        <authorList>
            <consortium name="DOE Joint Genome Institute"/>
            <person name="Haitjema C.H."/>
            <person name="Gilmore S.P."/>
            <person name="Henske J.K."/>
            <person name="Solomon K.V."/>
            <person name="De Groot R."/>
            <person name="Kuo A."/>
            <person name="Mondo S.J."/>
            <person name="Salamov A.A."/>
            <person name="Labutti K."/>
            <person name="Zhao Z."/>
            <person name="Chiniquy J."/>
            <person name="Barry K."/>
            <person name="Brewer H.M."/>
            <person name="Purvine S.O."/>
            <person name="Wright A.T."/>
            <person name="Boxma B."/>
            <person name="Van Alen T."/>
            <person name="Hackstein J.H."/>
            <person name="Baker S.E."/>
            <person name="Grigoriev I.V."/>
            <person name="O'Malley M.A."/>
        </authorList>
    </citation>
    <scope>NUCLEOTIDE SEQUENCE [LARGE SCALE GENOMIC DNA]</scope>
    <source>
        <strain evidence="3">finn</strain>
    </source>
</reference>
<evidence type="ECO:0000313" key="2">
    <source>
        <dbReference type="EMBL" id="ORX50305.1"/>
    </source>
</evidence>
<gene>
    <name evidence="2" type="ORF">BCR36DRAFT_289835</name>
</gene>
<dbReference type="AlphaFoldDB" id="A0A1Y1VAD5"/>
<sequence>MKISYKIIPVLLTLLNCCNGHNLNNNNNNNNTNENVEDVIDIGVDLSNFKRTTVPPLTSITCGDNTKTCNIGFGEITFNIYNTIWYMTTPVATTEETLRKEHDDTDEFVSMVASIYSYNYYFDVYIYGYLYSGHCVNDRNNKCTVDAFLTDASSFGDIKLDKFEDKSSKLVRFKYTDWTGKCYKTWKLVFDIQGTKDDLEGWFVHSKIKYTDFYPD</sequence>
<keyword evidence="1" id="KW-0732">Signal</keyword>
<dbReference type="OrthoDB" id="10401728at2759"/>
<feature type="signal peptide" evidence="1">
    <location>
        <begin position="1"/>
        <end position="20"/>
    </location>
</feature>
<organism evidence="2 3">
    <name type="scientific">Piromyces finnis</name>
    <dbReference type="NCBI Taxonomy" id="1754191"/>
    <lineage>
        <taxon>Eukaryota</taxon>
        <taxon>Fungi</taxon>
        <taxon>Fungi incertae sedis</taxon>
        <taxon>Chytridiomycota</taxon>
        <taxon>Chytridiomycota incertae sedis</taxon>
        <taxon>Neocallimastigomycetes</taxon>
        <taxon>Neocallimastigales</taxon>
        <taxon>Neocallimastigaceae</taxon>
        <taxon>Piromyces</taxon>
    </lineage>
</organism>
<comment type="caution">
    <text evidence="2">The sequence shown here is derived from an EMBL/GenBank/DDBJ whole genome shotgun (WGS) entry which is preliminary data.</text>
</comment>
<keyword evidence="3" id="KW-1185">Reference proteome</keyword>
<protein>
    <submittedName>
        <fullName evidence="2">Uncharacterized protein</fullName>
    </submittedName>
</protein>
<reference evidence="2 3" key="2">
    <citation type="submission" date="2016-08" db="EMBL/GenBank/DDBJ databases">
        <title>Pervasive Adenine N6-methylation of Active Genes in Fungi.</title>
        <authorList>
            <consortium name="DOE Joint Genome Institute"/>
            <person name="Mondo S.J."/>
            <person name="Dannebaum R.O."/>
            <person name="Kuo R.C."/>
            <person name="Labutti K."/>
            <person name="Haridas S."/>
            <person name="Kuo A."/>
            <person name="Salamov A."/>
            <person name="Ahrendt S.R."/>
            <person name="Lipzen A."/>
            <person name="Sullivan W."/>
            <person name="Andreopoulos W.B."/>
            <person name="Clum A."/>
            <person name="Lindquist E."/>
            <person name="Daum C."/>
            <person name="Ramamoorthy G.K."/>
            <person name="Gryganskyi A."/>
            <person name="Culley D."/>
            <person name="Magnuson J.K."/>
            <person name="James T.Y."/>
            <person name="O'Malley M.A."/>
            <person name="Stajich J.E."/>
            <person name="Spatafora J.W."/>
            <person name="Visel A."/>
            <person name="Grigoriev I.V."/>
        </authorList>
    </citation>
    <scope>NUCLEOTIDE SEQUENCE [LARGE SCALE GENOMIC DNA]</scope>
    <source>
        <strain evidence="3">finn</strain>
    </source>
</reference>
<evidence type="ECO:0000313" key="3">
    <source>
        <dbReference type="Proteomes" id="UP000193719"/>
    </source>
</evidence>
<accession>A0A1Y1VAD5</accession>